<gene>
    <name evidence="3" type="ORF">GRI72_09220</name>
</gene>
<dbReference type="Proteomes" id="UP000444401">
    <property type="component" value="Unassembled WGS sequence"/>
</dbReference>
<dbReference type="PROSITE" id="PS51662">
    <property type="entry name" value="BP_PHYTASE"/>
    <property type="match status" value="1"/>
</dbReference>
<reference evidence="3 4" key="1">
    <citation type="submission" date="2019-12" db="EMBL/GenBank/DDBJ databases">
        <title>Genomic-based taxomic classification of the family Erythrobacteraceae.</title>
        <authorList>
            <person name="Xu L."/>
        </authorList>
    </citation>
    <scope>NUCLEOTIDE SEQUENCE [LARGE SCALE GENOMIC DNA]</scope>
    <source>
        <strain evidence="3 4">H32</strain>
    </source>
</reference>
<dbReference type="InterPro" id="IPR003431">
    <property type="entry name" value="B-propeller_Phytase"/>
</dbReference>
<dbReference type="PROSITE" id="PS51257">
    <property type="entry name" value="PROKAR_LIPOPROTEIN"/>
    <property type="match status" value="1"/>
</dbReference>
<dbReference type="InterPro" id="IPR011042">
    <property type="entry name" value="6-blade_b-propeller_TolB-like"/>
</dbReference>
<evidence type="ECO:0000256" key="1">
    <source>
        <dbReference type="SAM" id="SignalP"/>
    </source>
</evidence>
<keyword evidence="4" id="KW-1185">Reference proteome</keyword>
<sequence>MRGAVISATLAAMLAAGCTTTPIVGDPAVAVTATAETDPVGTANADAADDPAIWRNAADPAASLVVATDKKAGLYVYGLDGKARHFLAGGRLNNVDLVELADGTVLVGASDRTDPALARVALFTLDTARGRLNRVETFDVGPGEGYGFCMGPGRDGADAMLYSPVKDGSLHGQALRWNGGRPAVETVFRHKLATQPEGCVVDPRNGTLYVGEETAGIWRFRMDGTPGELVAPVDNAMLVADVEGLAIAPEGREGGLLVASSQGDNAYAAFRLPGMEPVGRFRIVDGALGGAEETDGIDLVLGDFGPAFPRGLFVAQDGMNGAAAQNFKLVRWDAIREALARGVGPEATADGN</sequence>
<dbReference type="SUPFAM" id="SSF50956">
    <property type="entry name" value="Thermostable phytase (3-phytase)"/>
    <property type="match status" value="1"/>
</dbReference>
<evidence type="ECO:0000313" key="3">
    <source>
        <dbReference type="EMBL" id="MXO69005.1"/>
    </source>
</evidence>
<dbReference type="RefSeq" id="WP_160733597.1">
    <property type="nucleotide sequence ID" value="NZ_WTYO01000003.1"/>
</dbReference>
<proteinExistence type="predicted"/>
<dbReference type="Pfam" id="PF02333">
    <property type="entry name" value="Phytase"/>
    <property type="match status" value="1"/>
</dbReference>
<accession>A0ABW9UZB7</accession>
<keyword evidence="1" id="KW-0732">Signal</keyword>
<organism evidence="3 4">
    <name type="scientific">Pelagerythrobacter marinus</name>
    <dbReference type="NCBI Taxonomy" id="538382"/>
    <lineage>
        <taxon>Bacteria</taxon>
        <taxon>Pseudomonadati</taxon>
        <taxon>Pseudomonadota</taxon>
        <taxon>Alphaproteobacteria</taxon>
        <taxon>Sphingomonadales</taxon>
        <taxon>Erythrobacteraceae</taxon>
        <taxon>Pelagerythrobacter</taxon>
    </lineage>
</organism>
<comment type="caution">
    <text evidence="3">The sequence shown here is derived from an EMBL/GenBank/DDBJ whole genome shotgun (WGS) entry which is preliminary data.</text>
</comment>
<feature type="domain" description="BPP" evidence="2">
    <location>
        <begin position="21"/>
        <end position="339"/>
    </location>
</feature>
<protein>
    <submittedName>
        <fullName evidence="3">Phytase</fullName>
    </submittedName>
</protein>
<evidence type="ECO:0000313" key="4">
    <source>
        <dbReference type="Proteomes" id="UP000444401"/>
    </source>
</evidence>
<feature type="signal peptide" evidence="1">
    <location>
        <begin position="1"/>
        <end position="21"/>
    </location>
</feature>
<name>A0ABW9UZB7_9SPHN</name>
<dbReference type="EMBL" id="WTYO01000003">
    <property type="protein sequence ID" value="MXO69005.1"/>
    <property type="molecule type" value="Genomic_DNA"/>
</dbReference>
<evidence type="ECO:0000259" key="2">
    <source>
        <dbReference type="PROSITE" id="PS51662"/>
    </source>
</evidence>
<dbReference type="Gene3D" id="2.120.10.30">
    <property type="entry name" value="TolB, C-terminal domain"/>
    <property type="match status" value="1"/>
</dbReference>
<feature type="chain" id="PRO_5047385878" evidence="1">
    <location>
        <begin position="22"/>
        <end position="352"/>
    </location>
</feature>